<reference evidence="1" key="1">
    <citation type="submission" date="2021-02" db="EMBL/GenBank/DDBJ databases">
        <authorList>
            <person name="Nowell W R."/>
        </authorList>
    </citation>
    <scope>NUCLEOTIDE SEQUENCE</scope>
</reference>
<dbReference type="Proteomes" id="UP000663874">
    <property type="component" value="Unassembled WGS sequence"/>
</dbReference>
<organism evidence="1 2">
    <name type="scientific">Rotaria sordida</name>
    <dbReference type="NCBI Taxonomy" id="392033"/>
    <lineage>
        <taxon>Eukaryota</taxon>
        <taxon>Metazoa</taxon>
        <taxon>Spiralia</taxon>
        <taxon>Gnathifera</taxon>
        <taxon>Rotifera</taxon>
        <taxon>Eurotatoria</taxon>
        <taxon>Bdelloidea</taxon>
        <taxon>Philodinida</taxon>
        <taxon>Philodinidae</taxon>
        <taxon>Rotaria</taxon>
    </lineage>
</organism>
<protein>
    <submittedName>
        <fullName evidence="1">Uncharacterized protein</fullName>
    </submittedName>
</protein>
<proteinExistence type="predicted"/>
<accession>A0A819PUV0</accession>
<feature type="non-terminal residue" evidence="1">
    <location>
        <position position="65"/>
    </location>
</feature>
<name>A0A819PUV0_9BILA</name>
<gene>
    <name evidence="1" type="ORF">FNK824_LOCUS26717</name>
</gene>
<evidence type="ECO:0000313" key="1">
    <source>
        <dbReference type="EMBL" id="CAF4014835.1"/>
    </source>
</evidence>
<dbReference type="EMBL" id="CAJOBE010006708">
    <property type="protein sequence ID" value="CAF4014835.1"/>
    <property type="molecule type" value="Genomic_DNA"/>
</dbReference>
<evidence type="ECO:0000313" key="2">
    <source>
        <dbReference type="Proteomes" id="UP000663874"/>
    </source>
</evidence>
<dbReference type="AlphaFoldDB" id="A0A819PUV0"/>
<comment type="caution">
    <text evidence="1">The sequence shown here is derived from an EMBL/GenBank/DDBJ whole genome shotgun (WGS) entry which is preliminary data.</text>
</comment>
<sequence length="65" mass="7475">MKNLGQNKTKPINNLDCLSTSNIFKYQNDYINKPSKYKYHLTNKNSSNSSNISIKLIDCQIAAHR</sequence>